<name>A0A3T1D228_9BACL</name>
<dbReference type="RefSeq" id="WP_130606332.1">
    <property type="nucleotide sequence ID" value="NZ_AP019400.1"/>
</dbReference>
<protein>
    <recommendedName>
        <fullName evidence="3">YolD-like protein</fullName>
    </recommendedName>
</protein>
<sequence length="88" mass="10254">MPPIAKPKKQYKDKRPTRDDAVLEEIGEQLVEALKEESQVELTVWENIEIVRGQVIGMDYRTKLIYVQKHGETIKVPFMDIMKVESPK</sequence>
<dbReference type="Proteomes" id="UP000289856">
    <property type="component" value="Chromosome"/>
</dbReference>
<evidence type="ECO:0000313" key="2">
    <source>
        <dbReference type="Proteomes" id="UP000289856"/>
    </source>
</evidence>
<reference evidence="1 2" key="1">
    <citation type="submission" date="2019-01" db="EMBL/GenBank/DDBJ databases">
        <title>Complete genome sequence of Cohnella hallensis HS21 isolated from Korean fir (Abies koreana) rhizospheric soil.</title>
        <authorList>
            <person name="Jiang L."/>
            <person name="Kang S.W."/>
            <person name="Kim S."/>
            <person name="Jung J."/>
            <person name="Kim C.Y."/>
            <person name="Kim D.H."/>
            <person name="Kim S.W."/>
            <person name="Lee J."/>
        </authorList>
    </citation>
    <scope>NUCLEOTIDE SEQUENCE [LARGE SCALE GENOMIC DNA]</scope>
    <source>
        <strain evidence="1 2">HS21</strain>
    </source>
</reference>
<evidence type="ECO:0008006" key="3">
    <source>
        <dbReference type="Google" id="ProtNLM"/>
    </source>
</evidence>
<organism evidence="1 2">
    <name type="scientific">Cohnella abietis</name>
    <dbReference type="NCBI Taxonomy" id="2507935"/>
    <lineage>
        <taxon>Bacteria</taxon>
        <taxon>Bacillati</taxon>
        <taxon>Bacillota</taxon>
        <taxon>Bacilli</taxon>
        <taxon>Bacillales</taxon>
        <taxon>Paenibacillaceae</taxon>
        <taxon>Cohnella</taxon>
    </lineage>
</organism>
<gene>
    <name evidence="1" type="ORF">KCTCHS21_14640</name>
</gene>
<dbReference type="EMBL" id="AP019400">
    <property type="protein sequence ID" value="BBI32065.1"/>
    <property type="molecule type" value="Genomic_DNA"/>
</dbReference>
<dbReference type="AlphaFoldDB" id="A0A3T1D228"/>
<evidence type="ECO:0000313" key="1">
    <source>
        <dbReference type="EMBL" id="BBI32065.1"/>
    </source>
</evidence>
<dbReference type="KEGG" id="cohn:KCTCHS21_14640"/>
<dbReference type="InterPro" id="IPR014962">
    <property type="entry name" value="YolD"/>
</dbReference>
<proteinExistence type="predicted"/>
<keyword evidence="2" id="KW-1185">Reference proteome</keyword>
<dbReference type="OrthoDB" id="2921025at2"/>
<dbReference type="Pfam" id="PF08863">
    <property type="entry name" value="YolD"/>
    <property type="match status" value="1"/>
</dbReference>
<accession>A0A3T1D228</accession>